<feature type="transmembrane region" description="Helical" evidence="2">
    <location>
        <begin position="30"/>
        <end position="51"/>
    </location>
</feature>
<dbReference type="EMBL" id="VFPQ01000001">
    <property type="protein sequence ID" value="TQM73845.1"/>
    <property type="molecule type" value="Genomic_DNA"/>
</dbReference>
<feature type="domain" description="CAAX prenyl protease 2/Lysostaphin resistance protein A-like" evidence="3">
    <location>
        <begin position="169"/>
        <end position="270"/>
    </location>
</feature>
<keyword evidence="5" id="KW-1185">Reference proteome</keyword>
<dbReference type="Pfam" id="PF02517">
    <property type="entry name" value="Rce1-like"/>
    <property type="match status" value="1"/>
</dbReference>
<feature type="transmembrane region" description="Helical" evidence="2">
    <location>
        <begin position="159"/>
        <end position="179"/>
    </location>
</feature>
<keyword evidence="2" id="KW-0472">Membrane</keyword>
<dbReference type="GO" id="GO:0080120">
    <property type="term" value="P:CAAX-box protein maturation"/>
    <property type="evidence" value="ECO:0007669"/>
    <property type="project" value="UniProtKB-ARBA"/>
</dbReference>
<accession>A0A543ITD9</accession>
<evidence type="ECO:0000313" key="4">
    <source>
        <dbReference type="EMBL" id="TQM73845.1"/>
    </source>
</evidence>
<organism evidence="4 5">
    <name type="scientific">Thermopolyspora flexuosa</name>
    <dbReference type="NCBI Taxonomy" id="103836"/>
    <lineage>
        <taxon>Bacteria</taxon>
        <taxon>Bacillati</taxon>
        <taxon>Actinomycetota</taxon>
        <taxon>Actinomycetes</taxon>
        <taxon>Streptosporangiales</taxon>
        <taxon>Streptosporangiaceae</taxon>
        <taxon>Thermopolyspora</taxon>
    </lineage>
</organism>
<keyword evidence="4" id="KW-0645">Protease</keyword>
<dbReference type="GO" id="GO:0006508">
    <property type="term" value="P:proteolysis"/>
    <property type="evidence" value="ECO:0007669"/>
    <property type="project" value="UniProtKB-KW"/>
</dbReference>
<evidence type="ECO:0000259" key="3">
    <source>
        <dbReference type="Pfam" id="PF02517"/>
    </source>
</evidence>
<dbReference type="GO" id="GO:0004175">
    <property type="term" value="F:endopeptidase activity"/>
    <property type="evidence" value="ECO:0007669"/>
    <property type="project" value="UniProtKB-ARBA"/>
</dbReference>
<feature type="transmembrane region" description="Helical" evidence="2">
    <location>
        <begin position="57"/>
        <end position="77"/>
    </location>
</feature>
<feature type="transmembrane region" description="Helical" evidence="2">
    <location>
        <begin position="258"/>
        <end position="277"/>
    </location>
</feature>
<gene>
    <name evidence="4" type="ORF">FHX40_0500</name>
</gene>
<keyword evidence="2" id="KW-1133">Transmembrane helix</keyword>
<keyword evidence="4" id="KW-0378">Hydrolase</keyword>
<feature type="transmembrane region" description="Helical" evidence="2">
    <location>
        <begin position="229"/>
        <end position="251"/>
    </location>
</feature>
<feature type="transmembrane region" description="Helical" evidence="2">
    <location>
        <begin position="105"/>
        <end position="132"/>
    </location>
</feature>
<protein>
    <submittedName>
        <fullName evidence="4">CAAX prenyl protease-like protein</fullName>
    </submittedName>
</protein>
<dbReference type="InterPro" id="IPR042150">
    <property type="entry name" value="MmRce1-like"/>
</dbReference>
<keyword evidence="2" id="KW-0812">Transmembrane</keyword>
<dbReference type="InterPro" id="IPR003675">
    <property type="entry name" value="Rce1/LyrA-like_dom"/>
</dbReference>
<dbReference type="PANTHER" id="PTHR35797:SF1">
    <property type="entry name" value="PROTEASE"/>
    <property type="match status" value="1"/>
</dbReference>
<proteinExistence type="predicted"/>
<dbReference type="RefSeq" id="WP_142258104.1">
    <property type="nucleotide sequence ID" value="NZ_BMPV01000004.1"/>
</dbReference>
<dbReference type="OrthoDB" id="3693644at2"/>
<dbReference type="AlphaFoldDB" id="A0A543ITD9"/>
<evidence type="ECO:0000256" key="1">
    <source>
        <dbReference type="SAM" id="MobiDB-lite"/>
    </source>
</evidence>
<feature type="transmembrane region" description="Helical" evidence="2">
    <location>
        <begin position="200"/>
        <end position="217"/>
    </location>
</feature>
<evidence type="ECO:0000313" key="5">
    <source>
        <dbReference type="Proteomes" id="UP000319213"/>
    </source>
</evidence>
<reference evidence="4 5" key="1">
    <citation type="submission" date="2019-06" db="EMBL/GenBank/DDBJ databases">
        <title>Sequencing the genomes of 1000 actinobacteria strains.</title>
        <authorList>
            <person name="Klenk H.-P."/>
        </authorList>
    </citation>
    <scope>NUCLEOTIDE SEQUENCE [LARGE SCALE GENOMIC DNA]</scope>
    <source>
        <strain evidence="4 5">DSM 43186</strain>
    </source>
</reference>
<feature type="region of interest" description="Disordered" evidence="1">
    <location>
        <begin position="1"/>
        <end position="23"/>
    </location>
</feature>
<comment type="caution">
    <text evidence="4">The sequence shown here is derived from an EMBL/GenBank/DDBJ whole genome shotgun (WGS) entry which is preliminary data.</text>
</comment>
<dbReference type="Proteomes" id="UP000319213">
    <property type="component" value="Unassembled WGS sequence"/>
</dbReference>
<feature type="transmembrane region" description="Helical" evidence="2">
    <location>
        <begin position="289"/>
        <end position="309"/>
    </location>
</feature>
<sequence length="327" mass="34358">MSPTTPDRLPDPAAVESPGPRPASRADLPVFLATAFGLSWLAALPIWLGGVPLDAPLAQLIGVAMMATPTLGVLAVWRIGHRDLPRREWAARTGLGMGISRRRTLALVVAAWLGVPVLAVLAVAVSVAIGVLEVDLRGFSLFRLAIARSGSGAPPGDPAMLVLVQMASALLATPLINAIPALGEEWGWRGWLLPYLTRYGTWRAIVLSGVIWGLWHAPLTLLGYNYARLGAWAAPAFVGFCVIAGAIFAWLRLYSGSVWPPVIAHAAVNAWAGFPMLVGDAAAPPNLFLAGLFGLVGWALLAVLAVILFRVRPPAAPDPADRPGTAG</sequence>
<dbReference type="PANTHER" id="PTHR35797">
    <property type="entry name" value="PROTEASE-RELATED"/>
    <property type="match status" value="1"/>
</dbReference>
<evidence type="ECO:0000256" key="2">
    <source>
        <dbReference type="SAM" id="Phobius"/>
    </source>
</evidence>
<name>A0A543ITD9_9ACTN</name>